<evidence type="ECO:0000259" key="4">
    <source>
        <dbReference type="PROSITE" id="PS50887"/>
    </source>
</evidence>
<accession>A0A1I0GGQ1</accession>
<evidence type="ECO:0000259" key="3">
    <source>
        <dbReference type="PROSITE" id="PS50011"/>
    </source>
</evidence>
<comment type="subcellular location">
    <subcellularLocation>
        <location evidence="1">Membrane</location>
        <topology evidence="1">Single-pass membrane protein</topology>
    </subcellularLocation>
</comment>
<dbReference type="FunFam" id="3.30.70.270:FF:000001">
    <property type="entry name" value="Diguanylate cyclase domain protein"/>
    <property type="match status" value="1"/>
</dbReference>
<dbReference type="PANTHER" id="PTHR45138">
    <property type="entry name" value="REGULATORY COMPONENTS OF SENSORY TRANSDUCTION SYSTEM"/>
    <property type="match status" value="1"/>
</dbReference>
<dbReference type="InterPro" id="IPR041664">
    <property type="entry name" value="AAA_16"/>
</dbReference>
<dbReference type="Gene3D" id="1.25.40.10">
    <property type="entry name" value="Tetratricopeptide repeat domain"/>
    <property type="match status" value="2"/>
</dbReference>
<dbReference type="SUPFAM" id="SSF48452">
    <property type="entry name" value="TPR-like"/>
    <property type="match status" value="2"/>
</dbReference>
<dbReference type="PANTHER" id="PTHR45138:SF9">
    <property type="entry name" value="DIGUANYLATE CYCLASE DGCM-RELATED"/>
    <property type="match status" value="1"/>
</dbReference>
<dbReference type="Gene3D" id="1.10.510.10">
    <property type="entry name" value="Transferase(Phosphotransferase) domain 1"/>
    <property type="match status" value="1"/>
</dbReference>
<feature type="domain" description="GGDEF" evidence="4">
    <location>
        <begin position="1496"/>
        <end position="1626"/>
    </location>
</feature>
<dbReference type="GO" id="GO:0005524">
    <property type="term" value="F:ATP binding"/>
    <property type="evidence" value="ECO:0007669"/>
    <property type="project" value="InterPro"/>
</dbReference>
<keyword evidence="2" id="KW-0802">TPR repeat</keyword>
<dbReference type="SUPFAM" id="SSF55781">
    <property type="entry name" value="GAF domain-like"/>
    <property type="match status" value="1"/>
</dbReference>
<evidence type="ECO:0000313" key="5">
    <source>
        <dbReference type="EMBL" id="SET69487.1"/>
    </source>
</evidence>
<gene>
    <name evidence="5" type="ORF">SAMN05660297_03181</name>
</gene>
<dbReference type="PROSITE" id="PS50011">
    <property type="entry name" value="PROTEIN_KINASE_DOM"/>
    <property type="match status" value="1"/>
</dbReference>
<dbReference type="Pfam" id="PF00069">
    <property type="entry name" value="Pkinase"/>
    <property type="match status" value="1"/>
</dbReference>
<dbReference type="PROSITE" id="PS50887">
    <property type="entry name" value="GGDEF"/>
    <property type="match status" value="1"/>
</dbReference>
<dbReference type="InterPro" id="IPR027417">
    <property type="entry name" value="P-loop_NTPase"/>
</dbReference>
<dbReference type="Gene3D" id="3.40.50.300">
    <property type="entry name" value="P-loop containing nucleotide triphosphate hydrolases"/>
    <property type="match status" value="1"/>
</dbReference>
<name>A0A1I0GGQ1_9FIRM</name>
<dbReference type="SMART" id="SM00220">
    <property type="entry name" value="S_TKc"/>
    <property type="match status" value="1"/>
</dbReference>
<sequence length="1804" mass="212216">MKLINNRYKIETCVDKNEAEYVATDLFKKDRKMLIYIVENNSFTKEFLKYCIDNFYKVSSLNHSNILSVYSFGIVESIDDKPNHDDLYYYTTEYIDKESTILAKNKTHQEIVLHCYKQLFSCLQYLHFHGIIYKLINLETLFFYQPQQQLKFLDLITIKKKEMEKKYIESDLAYFTAPELTYGIEVGEYTDIYSLGVFLYYMHTGKEFYHTQLLNKIKDTYSNPEKQWEYDFFSIIKIMTNLDFTERMQSVYETNEKIANLFGIQEKLENKKELEVLNFKTPITGREAELQQVFYATKLKEGRIRKTQYNLLLIHGASGIGKTRFLNEVIYRMRLEKYKSFNTSITTPKDSFFSVMPVLLRRMLKEATPTLIEKYGNDLVKLIPEIRTNKNLQHIRELPEEKELLRLYDRVANFIIALTTDKPSIITIDNIDVGDLSIIKFIDYFVNLNILKQSPVWFVVTFNEETYRYIAIEAYVDKWKKRNTTMEIKLGSLTLEETAEIIQNILGWNKRPLGFASEVVKETEGNPYVVEEMLKAMLGENLLKVDWDSKNRRHIWRKTFDHYSKPRFSNIFDKALLKQIESANELQKRVLETISIFKTAVSLETINRMLGEKQDYSPYLEELVQLKILNEKLEDWGYTYGFYSKQLKHYIYNNINKTIKVSMHIAASRILEDLYKKEARENKDELIYHLIQANQRDKAIGYCIESGDGMYRLKVYTQAMYFYDRAYKLFEPSYDERKIQIIIKLANAYQKQGNNEKAIHYYKEAIMLAGKYNDIYTMIDATNKMGHIYLLRNETDIAIDYLEKNTVMATKHKNHDGLLEAGYLLSNGYINTGKLTKAEVICEDHLKLANQYQSNGYIGLFLSQKGLIRHLKNNPVHAIKLFKDSVTYFEKANRKQDAGKTLNNIGNVFLDYFQDSKNAKKYFERALAIAQQFDDFEVMVRSYQGIATAYMLEDEYKKAVDLLRKNIELSFGLQDESIRFLGYLSTIDCYRSMGEYRKAYSYLQKIEKEQPIYLKQGIYRERYYEIAVKFYKAVGSYEEALDYIHQYHRQNKLLDQTDLKQKLKMQKLEFFINLQLKKPVKDKALFNIIEKYRKTSYSRDRRELLFDACMHFLNKKDWAVLQHLLEEDDSIASLLNTDYFKLQRKYIQGLSAETIEEKTRILENLLSHKAEELCKELKWKIYKELGEGYFVLKEFYKATSHYFQALYTIKTLYFKVPEEYKNNYLLSKEKYHIKEKLLDMEKLINTGGFYFYNSINDSYLSPKTAIDPKNFFEISSMQSLFKNPEFYNLALEQYEKVFPFNIHKVEDLVKALVYNTEYNLDLLLKLAAKNLLATKAIIATHNNYEKVVSLGQEIMIEEIGHILEKVAKKQQGLYINNINNFMETDKEFMYHDTKAFICLPIIENPPEHEITQQDKRQFVASKLLGYLYLETDEIFNNFTVEGYEECEKLLALAAILLDNYYLKISSFTDKLTGVFTRKHFEYVLEEEVEKVKNQNLCFSIIMCDIDYFKKINDNYGHQKGDELLAKVGGILRKSIRKTDFVGRYGGEEFIILLPQTTKKQAFKVAEKIRDQLQESALLGQEELTISCGVATYYEDATNKEAIIEKADQALYTAKERGRNQTVLWEEGISFHNKRADKLAGIITGNIVEDQQNVLVMTETIELMEKGVSTEEKIFFALGRLVELLHVNEAVLLRLNNEEIVEKFARRRFQETWVEDMTYNHSLIQRVIETRKGEFLIDWHDTSEIDIITGTPNWKSVMTVPIIYAGDLKGIMLFSVPVKEKELDFYAYNIARTTAGIIGAFLSND</sequence>
<dbReference type="Gene3D" id="3.30.70.270">
    <property type="match status" value="1"/>
</dbReference>
<evidence type="ECO:0000256" key="2">
    <source>
        <dbReference type="PROSITE-ProRule" id="PRU00339"/>
    </source>
</evidence>
<dbReference type="SUPFAM" id="SSF55073">
    <property type="entry name" value="Nucleotide cyclase"/>
    <property type="match status" value="1"/>
</dbReference>
<dbReference type="Pfam" id="PF00990">
    <property type="entry name" value="GGDEF"/>
    <property type="match status" value="1"/>
</dbReference>
<dbReference type="Pfam" id="PF13191">
    <property type="entry name" value="AAA_16"/>
    <property type="match status" value="1"/>
</dbReference>
<dbReference type="InterPro" id="IPR019734">
    <property type="entry name" value="TPR_rpt"/>
</dbReference>
<dbReference type="GO" id="GO:0052621">
    <property type="term" value="F:diguanylate cyclase activity"/>
    <property type="evidence" value="ECO:0007669"/>
    <property type="project" value="TreeGrafter"/>
</dbReference>
<dbReference type="SMART" id="SM00267">
    <property type="entry name" value="GGDEF"/>
    <property type="match status" value="1"/>
</dbReference>
<dbReference type="SUPFAM" id="SSF52540">
    <property type="entry name" value="P-loop containing nucleoside triphosphate hydrolases"/>
    <property type="match status" value="1"/>
</dbReference>
<dbReference type="NCBIfam" id="TIGR00254">
    <property type="entry name" value="GGDEF"/>
    <property type="match status" value="1"/>
</dbReference>
<dbReference type="CDD" id="cd01949">
    <property type="entry name" value="GGDEF"/>
    <property type="match status" value="1"/>
</dbReference>
<dbReference type="RefSeq" id="WP_170834856.1">
    <property type="nucleotide sequence ID" value="NZ_FOHU01000020.1"/>
</dbReference>
<dbReference type="SUPFAM" id="SSF56112">
    <property type="entry name" value="Protein kinase-like (PK-like)"/>
    <property type="match status" value="1"/>
</dbReference>
<feature type="domain" description="Protein kinase" evidence="3">
    <location>
        <begin position="1"/>
        <end position="262"/>
    </location>
</feature>
<dbReference type="SMART" id="SM00028">
    <property type="entry name" value="TPR"/>
    <property type="match status" value="8"/>
</dbReference>
<dbReference type="InterPro" id="IPR011009">
    <property type="entry name" value="Kinase-like_dom_sf"/>
</dbReference>
<dbReference type="InterPro" id="IPR043128">
    <property type="entry name" value="Rev_trsase/Diguanyl_cyclase"/>
</dbReference>
<dbReference type="InterPro" id="IPR000719">
    <property type="entry name" value="Prot_kinase_dom"/>
</dbReference>
<dbReference type="Pfam" id="PF13181">
    <property type="entry name" value="TPR_8"/>
    <property type="match status" value="1"/>
</dbReference>
<dbReference type="GO" id="GO:0016020">
    <property type="term" value="C:membrane"/>
    <property type="evidence" value="ECO:0007669"/>
    <property type="project" value="UniProtKB-SubCell"/>
</dbReference>
<dbReference type="PROSITE" id="PS50005">
    <property type="entry name" value="TPR"/>
    <property type="match status" value="1"/>
</dbReference>
<dbReference type="InterPro" id="IPR050469">
    <property type="entry name" value="Diguanylate_Cyclase"/>
</dbReference>
<feature type="repeat" description="TPR" evidence="2">
    <location>
        <begin position="739"/>
        <end position="772"/>
    </location>
</feature>
<keyword evidence="6" id="KW-1185">Reference proteome</keyword>
<protein>
    <submittedName>
        <fullName evidence="5">Diguanylate cyclase (GGDEF) domain-containing protein</fullName>
    </submittedName>
</protein>
<dbReference type="Proteomes" id="UP000199568">
    <property type="component" value="Unassembled WGS sequence"/>
</dbReference>
<dbReference type="InterPro" id="IPR011990">
    <property type="entry name" value="TPR-like_helical_dom_sf"/>
</dbReference>
<dbReference type="STRING" id="426128.SAMN05660297_03181"/>
<organism evidence="5 6">
    <name type="scientific">Natronincola peptidivorans</name>
    <dbReference type="NCBI Taxonomy" id="426128"/>
    <lineage>
        <taxon>Bacteria</taxon>
        <taxon>Bacillati</taxon>
        <taxon>Bacillota</taxon>
        <taxon>Clostridia</taxon>
        <taxon>Peptostreptococcales</taxon>
        <taxon>Natronincolaceae</taxon>
        <taxon>Natronincola</taxon>
    </lineage>
</organism>
<evidence type="ECO:0000256" key="1">
    <source>
        <dbReference type="ARBA" id="ARBA00004167"/>
    </source>
</evidence>
<dbReference type="InterPro" id="IPR029787">
    <property type="entry name" value="Nucleotide_cyclase"/>
</dbReference>
<dbReference type="EMBL" id="FOHU01000020">
    <property type="protein sequence ID" value="SET69487.1"/>
    <property type="molecule type" value="Genomic_DNA"/>
</dbReference>
<proteinExistence type="predicted"/>
<dbReference type="InterPro" id="IPR000160">
    <property type="entry name" value="GGDEF_dom"/>
</dbReference>
<reference evidence="5 6" key="1">
    <citation type="submission" date="2016-10" db="EMBL/GenBank/DDBJ databases">
        <authorList>
            <person name="de Groot N.N."/>
        </authorList>
    </citation>
    <scope>NUCLEOTIDE SEQUENCE [LARGE SCALE GENOMIC DNA]</scope>
    <source>
        <strain evidence="5 6">DSM 18979</strain>
    </source>
</reference>
<evidence type="ECO:0000313" key="6">
    <source>
        <dbReference type="Proteomes" id="UP000199568"/>
    </source>
</evidence>
<dbReference type="GO" id="GO:0004672">
    <property type="term" value="F:protein kinase activity"/>
    <property type="evidence" value="ECO:0007669"/>
    <property type="project" value="InterPro"/>
</dbReference>